<organism evidence="2 3">
    <name type="scientific">Tetrabaena socialis</name>
    <dbReference type="NCBI Taxonomy" id="47790"/>
    <lineage>
        <taxon>Eukaryota</taxon>
        <taxon>Viridiplantae</taxon>
        <taxon>Chlorophyta</taxon>
        <taxon>core chlorophytes</taxon>
        <taxon>Chlorophyceae</taxon>
        <taxon>CS clade</taxon>
        <taxon>Chlamydomonadales</taxon>
        <taxon>Tetrabaenaceae</taxon>
        <taxon>Tetrabaena</taxon>
    </lineage>
</organism>
<feature type="compositionally biased region" description="Polar residues" evidence="1">
    <location>
        <begin position="188"/>
        <end position="199"/>
    </location>
</feature>
<feature type="compositionally biased region" description="Basic residues" evidence="1">
    <location>
        <begin position="156"/>
        <end position="166"/>
    </location>
</feature>
<dbReference type="AlphaFoldDB" id="A0A2J7ZVH8"/>
<name>A0A2J7ZVH8_9CHLO</name>
<reference evidence="2 3" key="1">
    <citation type="journal article" date="2017" name="Mol. Biol. Evol.">
        <title>The 4-celled Tetrabaena socialis nuclear genome reveals the essential components for genetic control of cell number at the origin of multicellularity in the volvocine lineage.</title>
        <authorList>
            <person name="Featherston J."/>
            <person name="Arakaki Y."/>
            <person name="Hanschen E.R."/>
            <person name="Ferris P.J."/>
            <person name="Michod R.E."/>
            <person name="Olson B.J.S.C."/>
            <person name="Nozaki H."/>
            <person name="Durand P.M."/>
        </authorList>
    </citation>
    <scope>NUCLEOTIDE SEQUENCE [LARGE SCALE GENOMIC DNA]</scope>
    <source>
        <strain evidence="2 3">NIES-571</strain>
    </source>
</reference>
<feature type="compositionally biased region" description="Low complexity" evidence="1">
    <location>
        <begin position="78"/>
        <end position="90"/>
    </location>
</feature>
<evidence type="ECO:0000313" key="3">
    <source>
        <dbReference type="Proteomes" id="UP000236333"/>
    </source>
</evidence>
<feature type="compositionally biased region" description="Basic and acidic residues" evidence="1">
    <location>
        <begin position="92"/>
        <end position="104"/>
    </location>
</feature>
<evidence type="ECO:0000313" key="2">
    <source>
        <dbReference type="EMBL" id="PNH04283.1"/>
    </source>
</evidence>
<feature type="non-terminal residue" evidence="2">
    <location>
        <position position="348"/>
    </location>
</feature>
<dbReference type="Proteomes" id="UP000236333">
    <property type="component" value="Unassembled WGS sequence"/>
</dbReference>
<accession>A0A2J7ZVH8</accession>
<keyword evidence="3" id="KW-1185">Reference proteome</keyword>
<feature type="non-terminal residue" evidence="2">
    <location>
        <position position="1"/>
    </location>
</feature>
<feature type="compositionally biased region" description="Low complexity" evidence="1">
    <location>
        <begin position="219"/>
        <end position="239"/>
    </location>
</feature>
<sequence>IARGPDRRDAHSTLSCFRRHSVISSWSAATPPPLSAATAAATLSAELVQQLGCDQRPHHVAGQRAADLVQPAVRHHALAGQRGQGRAAGETGRGRVADASERGGRRGGGQQQQVARVGAEAQQQLQGGACMRRVRRRQQHGRLLRQLLQAPLHGRIAQRARRHQPPRLRIEWVEARRRTPAHPHPYPASTTASSETQPSARLVRARAPTVSSGTDARSAEASELDSASSSSQASPGLSEGTDQLLDPLERRPRGGVLLLLMMMMGMRRVVRRCQHVRPQQQRVRLPHRLEWQRRGKGGLLVRRQLQTQVRGGRHSRSATAGPTTMYLARTNPAYPAQDSPVPSMAAST</sequence>
<evidence type="ECO:0000256" key="1">
    <source>
        <dbReference type="SAM" id="MobiDB-lite"/>
    </source>
</evidence>
<dbReference type="EMBL" id="PGGS01000404">
    <property type="protein sequence ID" value="PNH04283.1"/>
    <property type="molecule type" value="Genomic_DNA"/>
</dbReference>
<protein>
    <submittedName>
        <fullName evidence="2">Uncharacterized protein</fullName>
    </submittedName>
</protein>
<feature type="region of interest" description="Disordered" evidence="1">
    <location>
        <begin position="77"/>
        <end position="112"/>
    </location>
</feature>
<feature type="compositionally biased region" description="Basic and acidic residues" evidence="1">
    <location>
        <begin position="168"/>
        <end position="177"/>
    </location>
</feature>
<gene>
    <name evidence="2" type="ORF">TSOC_009571</name>
</gene>
<proteinExistence type="predicted"/>
<comment type="caution">
    <text evidence="2">The sequence shown here is derived from an EMBL/GenBank/DDBJ whole genome shotgun (WGS) entry which is preliminary data.</text>
</comment>
<feature type="region of interest" description="Disordered" evidence="1">
    <location>
        <begin position="155"/>
        <end position="249"/>
    </location>
</feature>